<feature type="transmembrane region" description="Helical" evidence="8">
    <location>
        <begin position="102"/>
        <end position="122"/>
    </location>
</feature>
<name>A0A2A9EHA4_9MICO</name>
<evidence type="ECO:0000256" key="2">
    <source>
        <dbReference type="ARBA" id="ARBA00007783"/>
    </source>
</evidence>
<reference evidence="10 11" key="1">
    <citation type="submission" date="2017-10" db="EMBL/GenBank/DDBJ databases">
        <title>Sequencing the genomes of 1000 actinobacteria strains.</title>
        <authorList>
            <person name="Klenk H.-P."/>
        </authorList>
    </citation>
    <scope>NUCLEOTIDE SEQUENCE [LARGE SCALE GENOMIC DNA]</scope>
    <source>
        <strain evidence="10 11">DSM 21574</strain>
    </source>
</reference>
<feature type="transmembrane region" description="Helical" evidence="8">
    <location>
        <begin position="143"/>
        <end position="170"/>
    </location>
</feature>
<sequence>MTDVVTTGSGEPSDWEDLSPSEAAEKYGLKQMGVRPPLVDYVRSLWARRSFIAVLARARSESENQGTYLGQLWNVLNPVMNATVYVLIFGILLNTQRGMDNVVGFIVVGTFMYRFFSDSVTVSAKSIPKNMSLVRSLHFPRAVLPVSSVLSELATLAPAMGVMAGFVWVSDRFMAHTDGTPSWRWLLIIPATALLYVFSTGAGLVLARWGAGSPDILNTLPFVLRLGMYASGVIFSIDHYVQSEILSAIMSYQPVAVYLNLSRQAMLVETSYPLDGTYWILGAAWALAAFVIGFLHFWRGEARYGRD</sequence>
<dbReference type="PANTHER" id="PTHR30413">
    <property type="entry name" value="INNER MEMBRANE TRANSPORT PERMEASE"/>
    <property type="match status" value="1"/>
</dbReference>
<dbReference type="PANTHER" id="PTHR30413:SF8">
    <property type="entry name" value="TRANSPORT PERMEASE PROTEIN"/>
    <property type="match status" value="1"/>
</dbReference>
<evidence type="ECO:0000256" key="3">
    <source>
        <dbReference type="ARBA" id="ARBA00022448"/>
    </source>
</evidence>
<gene>
    <name evidence="10" type="ORF">ATL41_2377</name>
</gene>
<keyword evidence="5 8" id="KW-0812">Transmembrane</keyword>
<protein>
    <submittedName>
        <fullName evidence="10">Teichoic acid transport system permease protein</fullName>
    </submittedName>
</protein>
<feature type="transmembrane region" description="Helical" evidence="8">
    <location>
        <begin position="75"/>
        <end position="96"/>
    </location>
</feature>
<dbReference type="Proteomes" id="UP000221394">
    <property type="component" value="Unassembled WGS sequence"/>
</dbReference>
<keyword evidence="3" id="KW-0813">Transport</keyword>
<evidence type="ECO:0000256" key="1">
    <source>
        <dbReference type="ARBA" id="ARBA00004429"/>
    </source>
</evidence>
<keyword evidence="11" id="KW-1185">Reference proteome</keyword>
<dbReference type="AlphaFoldDB" id="A0A2A9EHA4"/>
<comment type="subcellular location">
    <subcellularLocation>
        <location evidence="1">Cell inner membrane</location>
        <topology evidence="1">Multi-pass membrane protein</topology>
    </subcellularLocation>
</comment>
<dbReference type="RefSeq" id="WP_098459085.1">
    <property type="nucleotide sequence ID" value="NZ_PDJH01000001.1"/>
</dbReference>
<comment type="caution">
    <text evidence="10">The sequence shown here is derived from an EMBL/GenBank/DDBJ whole genome shotgun (WGS) entry which is preliminary data.</text>
</comment>
<keyword evidence="4" id="KW-1003">Cell membrane</keyword>
<proteinExistence type="inferred from homology"/>
<evidence type="ECO:0000256" key="8">
    <source>
        <dbReference type="SAM" id="Phobius"/>
    </source>
</evidence>
<organism evidence="10 11">
    <name type="scientific">Flavimobilis soli</name>
    <dbReference type="NCBI Taxonomy" id="442709"/>
    <lineage>
        <taxon>Bacteria</taxon>
        <taxon>Bacillati</taxon>
        <taxon>Actinomycetota</taxon>
        <taxon>Actinomycetes</taxon>
        <taxon>Micrococcales</taxon>
        <taxon>Jonesiaceae</taxon>
        <taxon>Flavimobilis</taxon>
    </lineage>
</organism>
<dbReference type="GO" id="GO:0015920">
    <property type="term" value="P:lipopolysaccharide transport"/>
    <property type="evidence" value="ECO:0007669"/>
    <property type="project" value="TreeGrafter"/>
</dbReference>
<feature type="domain" description="ABC-2 type transporter transmembrane" evidence="9">
    <location>
        <begin position="67"/>
        <end position="266"/>
    </location>
</feature>
<dbReference type="EMBL" id="PDJH01000001">
    <property type="protein sequence ID" value="PFG37610.1"/>
    <property type="molecule type" value="Genomic_DNA"/>
</dbReference>
<dbReference type="InterPro" id="IPR013525">
    <property type="entry name" value="ABC2_TM"/>
</dbReference>
<keyword evidence="6 8" id="KW-1133">Transmembrane helix</keyword>
<comment type="similarity">
    <text evidence="2">Belongs to the ABC-2 integral membrane protein family.</text>
</comment>
<evidence type="ECO:0000259" key="9">
    <source>
        <dbReference type="Pfam" id="PF01061"/>
    </source>
</evidence>
<evidence type="ECO:0000313" key="11">
    <source>
        <dbReference type="Proteomes" id="UP000221394"/>
    </source>
</evidence>
<dbReference type="OrthoDB" id="4186295at2"/>
<dbReference type="GO" id="GO:0140359">
    <property type="term" value="F:ABC-type transporter activity"/>
    <property type="evidence" value="ECO:0007669"/>
    <property type="project" value="InterPro"/>
</dbReference>
<evidence type="ECO:0000256" key="7">
    <source>
        <dbReference type="ARBA" id="ARBA00023136"/>
    </source>
</evidence>
<evidence type="ECO:0000256" key="5">
    <source>
        <dbReference type="ARBA" id="ARBA00022692"/>
    </source>
</evidence>
<keyword evidence="7 8" id="KW-0472">Membrane</keyword>
<evidence type="ECO:0000256" key="4">
    <source>
        <dbReference type="ARBA" id="ARBA00022475"/>
    </source>
</evidence>
<evidence type="ECO:0000256" key="6">
    <source>
        <dbReference type="ARBA" id="ARBA00022989"/>
    </source>
</evidence>
<feature type="transmembrane region" description="Helical" evidence="8">
    <location>
        <begin position="276"/>
        <end position="298"/>
    </location>
</feature>
<feature type="transmembrane region" description="Helical" evidence="8">
    <location>
        <begin position="182"/>
        <end position="207"/>
    </location>
</feature>
<accession>A0A2A9EHA4</accession>
<dbReference type="GO" id="GO:0005886">
    <property type="term" value="C:plasma membrane"/>
    <property type="evidence" value="ECO:0007669"/>
    <property type="project" value="UniProtKB-SubCell"/>
</dbReference>
<dbReference type="Pfam" id="PF01061">
    <property type="entry name" value="ABC2_membrane"/>
    <property type="match status" value="1"/>
</dbReference>
<evidence type="ECO:0000313" key="10">
    <source>
        <dbReference type="EMBL" id="PFG37610.1"/>
    </source>
</evidence>